<evidence type="ECO:0000256" key="9">
    <source>
        <dbReference type="ARBA" id="ARBA00023326"/>
    </source>
</evidence>
<evidence type="ECO:0000256" key="1">
    <source>
        <dbReference type="ARBA" id="ARBA00000681"/>
    </source>
</evidence>
<comment type="similarity">
    <text evidence="2">Belongs to the glycosyl hydrolase 10 (cellulase F) family.</text>
</comment>
<evidence type="ECO:0000256" key="5">
    <source>
        <dbReference type="ARBA" id="ARBA00022729"/>
    </source>
</evidence>
<keyword evidence="8" id="KW-0326">Glycosidase</keyword>
<comment type="catalytic activity">
    <reaction evidence="1">
        <text>Endohydrolysis of (1-&gt;4)-beta-D-xylosidic linkages in xylans.</text>
        <dbReference type="EC" id="3.2.1.8"/>
    </reaction>
</comment>
<evidence type="ECO:0000313" key="12">
    <source>
        <dbReference type="EMBL" id="GMH81451.1"/>
    </source>
</evidence>
<keyword evidence="6" id="KW-0378">Hydrolase</keyword>
<evidence type="ECO:0000256" key="7">
    <source>
        <dbReference type="ARBA" id="ARBA00023277"/>
    </source>
</evidence>
<reference evidence="13" key="1">
    <citation type="journal article" date="2023" name="Commun. Biol.">
        <title>Genome analysis of Parmales, the sister group of diatoms, reveals the evolutionary specialization of diatoms from phago-mixotrophs to photoautotrophs.</title>
        <authorList>
            <person name="Ban H."/>
            <person name="Sato S."/>
            <person name="Yoshikawa S."/>
            <person name="Yamada K."/>
            <person name="Nakamura Y."/>
            <person name="Ichinomiya M."/>
            <person name="Sato N."/>
            <person name="Blanc-Mathieu R."/>
            <person name="Endo H."/>
            <person name="Kuwata A."/>
            <person name="Ogata H."/>
        </authorList>
    </citation>
    <scope>NUCLEOTIDE SEQUENCE [LARGE SCALE GENOMIC DNA]</scope>
    <source>
        <strain evidence="13">NIES 3701</strain>
    </source>
</reference>
<dbReference type="OrthoDB" id="3055998at2759"/>
<dbReference type="InterPro" id="IPR017853">
    <property type="entry name" value="GH"/>
</dbReference>
<feature type="chain" id="PRO_5040956829" description="endo-1,4-beta-xylanase" evidence="10">
    <location>
        <begin position="20"/>
        <end position="640"/>
    </location>
</feature>
<comment type="caution">
    <text evidence="12">The sequence shown here is derived from an EMBL/GenBank/DDBJ whole genome shotgun (WGS) entry which is preliminary data.</text>
</comment>
<dbReference type="InterPro" id="IPR001000">
    <property type="entry name" value="GH10_dom"/>
</dbReference>
<dbReference type="Pfam" id="PF00331">
    <property type="entry name" value="Glyco_hydro_10"/>
    <property type="match status" value="1"/>
</dbReference>
<feature type="signal peptide" evidence="10">
    <location>
        <begin position="1"/>
        <end position="19"/>
    </location>
</feature>
<dbReference type="Proteomes" id="UP001165085">
    <property type="component" value="Unassembled WGS sequence"/>
</dbReference>
<feature type="domain" description="GH10" evidence="11">
    <location>
        <begin position="283"/>
        <end position="570"/>
    </location>
</feature>
<accession>A0A9W7B3J0</accession>
<evidence type="ECO:0000256" key="10">
    <source>
        <dbReference type="SAM" id="SignalP"/>
    </source>
</evidence>
<keyword evidence="4" id="KW-0858">Xylan degradation</keyword>
<keyword evidence="9" id="KW-0624">Polysaccharide degradation</keyword>
<dbReference type="AlphaFoldDB" id="A0A9W7B3J0"/>
<dbReference type="SMART" id="SM00633">
    <property type="entry name" value="Glyco_10"/>
    <property type="match status" value="1"/>
</dbReference>
<evidence type="ECO:0000256" key="2">
    <source>
        <dbReference type="ARBA" id="ARBA00007495"/>
    </source>
</evidence>
<evidence type="ECO:0000259" key="11">
    <source>
        <dbReference type="SMART" id="SM00633"/>
    </source>
</evidence>
<dbReference type="GO" id="GO:0045493">
    <property type="term" value="P:xylan catabolic process"/>
    <property type="evidence" value="ECO:0007669"/>
    <property type="project" value="UniProtKB-KW"/>
</dbReference>
<evidence type="ECO:0000256" key="4">
    <source>
        <dbReference type="ARBA" id="ARBA00022651"/>
    </source>
</evidence>
<evidence type="ECO:0000256" key="6">
    <source>
        <dbReference type="ARBA" id="ARBA00022801"/>
    </source>
</evidence>
<keyword evidence="7" id="KW-0119">Carbohydrate metabolism</keyword>
<keyword evidence="13" id="KW-1185">Reference proteome</keyword>
<protein>
    <recommendedName>
        <fullName evidence="3">endo-1,4-beta-xylanase</fullName>
        <ecNumber evidence="3">3.2.1.8</ecNumber>
    </recommendedName>
</protein>
<dbReference type="EMBL" id="BRXY01000257">
    <property type="protein sequence ID" value="GMH81451.1"/>
    <property type="molecule type" value="Genomic_DNA"/>
</dbReference>
<keyword evidence="5 10" id="KW-0732">Signal</keyword>
<name>A0A9W7B3J0_9STRA</name>
<evidence type="ECO:0000256" key="8">
    <source>
        <dbReference type="ARBA" id="ARBA00023295"/>
    </source>
</evidence>
<dbReference type="PANTHER" id="PTHR31490">
    <property type="entry name" value="GLYCOSYL HYDROLASE"/>
    <property type="match status" value="1"/>
</dbReference>
<dbReference type="EC" id="3.2.1.8" evidence="3"/>
<dbReference type="SUPFAM" id="SSF51445">
    <property type="entry name" value="(Trans)glycosidases"/>
    <property type="match status" value="1"/>
</dbReference>
<dbReference type="InterPro" id="IPR044846">
    <property type="entry name" value="GH10"/>
</dbReference>
<proteinExistence type="inferred from homology"/>
<sequence>MKAPLSALLAALLILAARSEDDCYANTENCAAGAHGCCDSTRSCFAKTSRRSYCKTACPTDFVNAAGNTVVWDCEGTCIEGNANCMDGDGNPQQCCSGGYTCERKSATYGQCKESCPYGRDPAWQCETAAPTLAPTVSPTPGPTAAPTRCLGTNSGNCLLGANTGVACCDADASCERRDENYGQCKTACPYGNDPAWECETVASTPTPTELCYAESDGNCRAGGQVNKCCDESLTCYEKATYYGECKAACPANEAWACYTSPPTTSPTSSPTAASNPDFFDEECVEDADGNMPGRCKSAVPTYTVDQKYKIMNEHVKNESEYYAGRLAAWDVVNEAVCDCWLSFSSCEEFVAAHPDNCGKSERYSGDEYDVYLKKNIYWPDMPDYISQAFIETKKYDTTASLGYNEYKFEASTGWQKEKSDMTYQLVKSLVNEGVPIDYVGSQTHIDLGYMNYKTGGGSTSNKHDSELEYLDSVKANMDRYAAIGVEWHFTELTIAMESVEDTFDTEAEENQAYLYKGLLDLCLAEEKCTSFQTWGFVDGWTNAYNGLLAYPFGTDYEGKEAFVEMMSSLDPVYQKDYGCSAYLYGECKTDSDCCTEGNSCFVKNQFYSQCRTSCPDNTDWDCWEGSVGSYVPHRYPRRR</sequence>
<evidence type="ECO:0000313" key="13">
    <source>
        <dbReference type="Proteomes" id="UP001165085"/>
    </source>
</evidence>
<dbReference type="PANTHER" id="PTHR31490:SF88">
    <property type="entry name" value="BETA-XYLANASE"/>
    <property type="match status" value="1"/>
</dbReference>
<dbReference type="Gene3D" id="3.20.20.80">
    <property type="entry name" value="Glycosidases"/>
    <property type="match status" value="1"/>
</dbReference>
<gene>
    <name evidence="12" type="ORF">TrST_g12015</name>
</gene>
<evidence type="ECO:0000256" key="3">
    <source>
        <dbReference type="ARBA" id="ARBA00012590"/>
    </source>
</evidence>
<organism evidence="12 13">
    <name type="scientific">Triparma strigata</name>
    <dbReference type="NCBI Taxonomy" id="1606541"/>
    <lineage>
        <taxon>Eukaryota</taxon>
        <taxon>Sar</taxon>
        <taxon>Stramenopiles</taxon>
        <taxon>Ochrophyta</taxon>
        <taxon>Bolidophyceae</taxon>
        <taxon>Parmales</taxon>
        <taxon>Triparmaceae</taxon>
        <taxon>Triparma</taxon>
    </lineage>
</organism>
<dbReference type="GO" id="GO:0031176">
    <property type="term" value="F:endo-1,4-beta-xylanase activity"/>
    <property type="evidence" value="ECO:0007669"/>
    <property type="project" value="UniProtKB-EC"/>
</dbReference>